<accession>A0ABQ7FIL7</accession>
<gene>
    <name evidence="3" type="ORF">GCU69_13345</name>
</gene>
<dbReference type="SMART" id="SM01092">
    <property type="entry name" value="CO_deh_flav_C"/>
    <property type="match status" value="1"/>
</dbReference>
<comment type="caution">
    <text evidence="3">The sequence shown here is derived from an EMBL/GenBank/DDBJ whole genome shotgun (WGS) entry which is preliminary data.</text>
</comment>
<dbReference type="PANTHER" id="PTHR42659:SF1">
    <property type="entry name" value="OXIDOREDUCTASE"/>
    <property type="match status" value="1"/>
</dbReference>
<keyword evidence="4" id="KW-1185">Reference proteome</keyword>
<dbReference type="InterPro" id="IPR036318">
    <property type="entry name" value="FAD-bd_PCMH-like_sf"/>
</dbReference>
<proteinExistence type="predicted"/>
<dbReference type="Gene3D" id="3.30.390.50">
    <property type="entry name" value="CO dehydrogenase flavoprotein, C-terminal domain"/>
    <property type="match status" value="1"/>
</dbReference>
<dbReference type="EMBL" id="WHPN01000268">
    <property type="protein sequence ID" value="KAF4408675.1"/>
    <property type="molecule type" value="Genomic_DNA"/>
</dbReference>
<dbReference type="PROSITE" id="PS51387">
    <property type="entry name" value="FAD_PCMH"/>
    <property type="match status" value="1"/>
</dbReference>
<evidence type="ECO:0000313" key="3">
    <source>
        <dbReference type="EMBL" id="KAF4408675.1"/>
    </source>
</evidence>
<evidence type="ECO:0000259" key="2">
    <source>
        <dbReference type="PROSITE" id="PS51387"/>
    </source>
</evidence>
<dbReference type="SUPFAM" id="SSF56176">
    <property type="entry name" value="FAD-binding/transporter-associated domain-like"/>
    <property type="match status" value="1"/>
</dbReference>
<dbReference type="Gene3D" id="3.30.465.10">
    <property type="match status" value="2"/>
</dbReference>
<keyword evidence="1" id="KW-0560">Oxidoreductase</keyword>
<dbReference type="InterPro" id="IPR051312">
    <property type="entry name" value="Diverse_Substr_Oxidored"/>
</dbReference>
<dbReference type="InterPro" id="IPR036683">
    <property type="entry name" value="CO_DH_flav_C_dom_sf"/>
</dbReference>
<dbReference type="Proteomes" id="UP000621266">
    <property type="component" value="Unassembled WGS sequence"/>
</dbReference>
<protein>
    <submittedName>
        <fullName evidence="3">Xanthine dehydrogenase family protein subunit M</fullName>
    </submittedName>
</protein>
<dbReference type="SUPFAM" id="SSF55447">
    <property type="entry name" value="CO dehydrogenase flavoprotein C-terminal domain-like"/>
    <property type="match status" value="1"/>
</dbReference>
<feature type="domain" description="FAD-binding PCMH-type" evidence="2">
    <location>
        <begin position="1"/>
        <end position="222"/>
    </location>
</feature>
<dbReference type="Pfam" id="PF03450">
    <property type="entry name" value="CO_deh_flav_C"/>
    <property type="match status" value="1"/>
</dbReference>
<dbReference type="InterPro" id="IPR016167">
    <property type="entry name" value="FAD-bd_PCMH_sub1"/>
</dbReference>
<dbReference type="Pfam" id="PF00941">
    <property type="entry name" value="FAD_binding_5"/>
    <property type="match status" value="1"/>
</dbReference>
<sequence length="339" mass="35651">MRTFRYERASGDEAAVAAMAASPGARYLGGGTNLVDLMKLGVESPDVLVDVSRLPHTSVEHTGPGGLLIGAALSNSDLAADHTVRTRYPVLSQALLAGASGQLRNAATVGGNLLQRTRCPYFQDPGKPCNKRQPGTGCPAREGVHRNLAVLGASEHCVATHPSDMAVALAALDAGVHVLSGAATRTIPVTELLRLPGDEPERDSVLRHGDLITHVELSAVPEAAHSLYRKVRDRASYSFALVSVAAALETEGGVVRRVRLALGGVAHRPWRARTAEERLLGEPATAEAFAHAVDAELAPAEPLRDNAFKVPLVRNVAVSALSDLAARQSDGTARLPEAR</sequence>
<organism evidence="3 4">
    <name type="scientific">Streptomyces lycii</name>
    <dbReference type="NCBI Taxonomy" id="2654337"/>
    <lineage>
        <taxon>Bacteria</taxon>
        <taxon>Bacillati</taxon>
        <taxon>Actinomycetota</taxon>
        <taxon>Actinomycetes</taxon>
        <taxon>Kitasatosporales</taxon>
        <taxon>Streptomycetaceae</taxon>
        <taxon>Streptomyces</taxon>
    </lineage>
</organism>
<reference evidence="3 4" key="1">
    <citation type="submission" date="2019-10" db="EMBL/GenBank/DDBJ databases">
        <title>Streptomyces tenebrisbrunneis sp.nov., an endogenous actinomycete isolated from of Lycium ruthenicum.</title>
        <authorList>
            <person name="Ma L."/>
        </authorList>
    </citation>
    <scope>NUCLEOTIDE SEQUENCE [LARGE SCALE GENOMIC DNA]</scope>
    <source>
        <strain evidence="3 4">TRM 66187</strain>
    </source>
</reference>
<name>A0ABQ7FIL7_9ACTN</name>
<dbReference type="InterPro" id="IPR016169">
    <property type="entry name" value="FAD-bd_PCMH_sub2"/>
</dbReference>
<dbReference type="InterPro" id="IPR005107">
    <property type="entry name" value="CO_DH_flav_C"/>
</dbReference>
<dbReference type="PANTHER" id="PTHR42659">
    <property type="entry name" value="XANTHINE DEHYDROGENASE SUBUNIT C-RELATED"/>
    <property type="match status" value="1"/>
</dbReference>
<dbReference type="Gene3D" id="3.30.43.10">
    <property type="entry name" value="Uridine Diphospho-n-acetylenolpyruvylglucosamine Reductase, domain 2"/>
    <property type="match status" value="1"/>
</dbReference>
<dbReference type="InterPro" id="IPR016166">
    <property type="entry name" value="FAD-bd_PCMH"/>
</dbReference>
<evidence type="ECO:0000313" key="4">
    <source>
        <dbReference type="Proteomes" id="UP000621266"/>
    </source>
</evidence>
<dbReference type="RefSeq" id="WP_098752530.1">
    <property type="nucleotide sequence ID" value="NZ_WHPN01000268.1"/>
</dbReference>
<evidence type="ECO:0000256" key="1">
    <source>
        <dbReference type="ARBA" id="ARBA00023002"/>
    </source>
</evidence>
<dbReference type="InterPro" id="IPR002346">
    <property type="entry name" value="Mopterin_DH_FAD-bd"/>
</dbReference>